<proteinExistence type="predicted"/>
<comment type="caution">
    <text evidence="1">The sequence shown here is derived from an EMBL/GenBank/DDBJ whole genome shotgun (WGS) entry which is preliminary data.</text>
</comment>
<organism evidence="1 2">
    <name type="scientific">Peribacillus butanolivorans</name>
    <dbReference type="NCBI Taxonomy" id="421767"/>
    <lineage>
        <taxon>Bacteria</taxon>
        <taxon>Bacillati</taxon>
        <taxon>Bacillota</taxon>
        <taxon>Bacilli</taxon>
        <taxon>Bacillales</taxon>
        <taxon>Bacillaceae</taxon>
        <taxon>Peribacillus</taxon>
    </lineage>
</organism>
<evidence type="ECO:0000313" key="1">
    <source>
        <dbReference type="EMBL" id="PEJ27696.1"/>
    </source>
</evidence>
<gene>
    <name evidence="1" type="ORF">CN689_23185</name>
</gene>
<evidence type="ECO:0000313" key="2">
    <source>
        <dbReference type="Proteomes" id="UP000220106"/>
    </source>
</evidence>
<reference evidence="1 2" key="1">
    <citation type="submission" date="2017-09" db="EMBL/GenBank/DDBJ databases">
        <title>Large-scale bioinformatics analysis of Bacillus genomes uncovers conserved roles of natural products in bacterial physiology.</title>
        <authorList>
            <consortium name="Agbiome Team Llc"/>
            <person name="Bleich R.M."/>
            <person name="Kirk G.J."/>
            <person name="Santa Maria K.C."/>
            <person name="Allen S.E."/>
            <person name="Farag S."/>
            <person name="Shank E.A."/>
            <person name="Bowers A."/>
        </authorList>
    </citation>
    <scope>NUCLEOTIDE SEQUENCE [LARGE SCALE GENOMIC DNA]</scope>
    <source>
        <strain evidence="1 2">AFS003229</strain>
    </source>
</reference>
<dbReference type="GeneID" id="97409263"/>
<sequence length="114" mass="13096">MRQNSELVLTKEDILRMIVKHLDVFPLTSLEAIREVIRSSLKQQGLIFGVTEHSGGGTITNRERISDEDTLLINDCIYDLLYTRVITPGINDDNLDLPWIHVSDKEKLKTYLNE</sequence>
<protein>
    <submittedName>
        <fullName evidence="1">Uncharacterized protein</fullName>
    </submittedName>
</protein>
<dbReference type="EMBL" id="NUEQ01000096">
    <property type="protein sequence ID" value="PEJ27696.1"/>
    <property type="molecule type" value="Genomic_DNA"/>
</dbReference>
<dbReference type="Proteomes" id="UP000220106">
    <property type="component" value="Unassembled WGS sequence"/>
</dbReference>
<dbReference type="RefSeq" id="WP_053345474.1">
    <property type="nucleotide sequence ID" value="NZ_CP050509.1"/>
</dbReference>
<name>A0AAX0RZ08_9BACI</name>
<dbReference type="AlphaFoldDB" id="A0AAX0RZ08"/>
<accession>A0AAX0RZ08</accession>